<evidence type="ECO:0000313" key="3">
    <source>
        <dbReference type="EMBL" id="CAH2328332.1"/>
    </source>
</evidence>
<name>A0AAD1TJD7_PELCU</name>
<proteinExistence type="predicted"/>
<feature type="region of interest" description="Disordered" evidence="1">
    <location>
        <begin position="161"/>
        <end position="208"/>
    </location>
</feature>
<feature type="chain" id="PRO_5041975006" description="Apoptosis and caspase activation inhibitor" evidence="2">
    <location>
        <begin position="20"/>
        <end position="288"/>
    </location>
</feature>
<accession>A0AAD1TJD7</accession>
<dbReference type="EMBL" id="OW240924">
    <property type="protein sequence ID" value="CAH2328332.1"/>
    <property type="molecule type" value="Genomic_DNA"/>
</dbReference>
<evidence type="ECO:0008006" key="5">
    <source>
        <dbReference type="Google" id="ProtNLM"/>
    </source>
</evidence>
<gene>
    <name evidence="3" type="ORF">PECUL_23A030350</name>
</gene>
<dbReference type="AlphaFoldDB" id="A0AAD1TJD7"/>
<feature type="signal peptide" evidence="2">
    <location>
        <begin position="1"/>
        <end position="19"/>
    </location>
</feature>
<dbReference type="PANTHER" id="PTHR16524:SF2">
    <property type="entry name" value="CELL DEATH REGULATOR AVEN"/>
    <property type="match status" value="1"/>
</dbReference>
<evidence type="ECO:0000256" key="2">
    <source>
        <dbReference type="SAM" id="SignalP"/>
    </source>
</evidence>
<keyword evidence="2" id="KW-0732">Signal</keyword>
<sequence length="288" mass="31712">MSARLSGFCRVFFIGVITGANQLAVRVFSSAHPMPSLCRSDGENVVEPPGEEDASAGFSRRKIISNWDRYEEPPEKESESKVLLRGTDYRVLLSSAGDSFTQFRFAEEREWESENLCNKQVSGVYLDTKSLVKALQELPLHLRLNVDSDLVQEELPQELPQFKSNSISNQPPNITKQGVTGASGSSMQDLLPTPQTDTGNLPQEPQKPSLPTVDEDLDFLLGLDAPVIEETHNKHHVELTQGSKEIDLCETPENSGSPVTDAVCPAAAEKQKAVTAEDLEDWLDSMIS</sequence>
<feature type="compositionally biased region" description="Polar residues" evidence="1">
    <location>
        <begin position="162"/>
        <end position="203"/>
    </location>
</feature>
<dbReference type="InterPro" id="IPR026187">
    <property type="entry name" value="Aven"/>
</dbReference>
<dbReference type="Proteomes" id="UP001295444">
    <property type="component" value="Chromosome 13"/>
</dbReference>
<keyword evidence="4" id="KW-1185">Reference proteome</keyword>
<reference evidence="3" key="1">
    <citation type="submission" date="2022-03" db="EMBL/GenBank/DDBJ databases">
        <authorList>
            <person name="Alioto T."/>
            <person name="Alioto T."/>
            <person name="Gomez Garrido J."/>
        </authorList>
    </citation>
    <scope>NUCLEOTIDE SEQUENCE</scope>
</reference>
<evidence type="ECO:0000256" key="1">
    <source>
        <dbReference type="SAM" id="MobiDB-lite"/>
    </source>
</evidence>
<evidence type="ECO:0000313" key="4">
    <source>
        <dbReference type="Proteomes" id="UP001295444"/>
    </source>
</evidence>
<protein>
    <recommendedName>
        <fullName evidence="5">Apoptosis and caspase activation inhibitor</fullName>
    </recommendedName>
</protein>
<dbReference type="GO" id="GO:0010972">
    <property type="term" value="P:negative regulation of G2/M transition of mitotic cell cycle"/>
    <property type="evidence" value="ECO:0007669"/>
    <property type="project" value="TreeGrafter"/>
</dbReference>
<organism evidence="3 4">
    <name type="scientific">Pelobates cultripes</name>
    <name type="common">Western spadefoot toad</name>
    <dbReference type="NCBI Taxonomy" id="61616"/>
    <lineage>
        <taxon>Eukaryota</taxon>
        <taxon>Metazoa</taxon>
        <taxon>Chordata</taxon>
        <taxon>Craniata</taxon>
        <taxon>Vertebrata</taxon>
        <taxon>Euteleostomi</taxon>
        <taxon>Amphibia</taxon>
        <taxon>Batrachia</taxon>
        <taxon>Anura</taxon>
        <taxon>Pelobatoidea</taxon>
        <taxon>Pelobatidae</taxon>
        <taxon>Pelobates</taxon>
    </lineage>
</organism>
<dbReference type="PANTHER" id="PTHR16524">
    <property type="entry name" value="CELL DEATH REGULATOR AVEN"/>
    <property type="match status" value="1"/>
</dbReference>